<protein>
    <recommendedName>
        <fullName evidence="2">Alcohol dehydrogenase-like N-terminal domain-containing protein</fullName>
    </recommendedName>
</protein>
<organism evidence="3 4">
    <name type="scientific">Liparis tanakae</name>
    <name type="common">Tanaka's snailfish</name>
    <dbReference type="NCBI Taxonomy" id="230148"/>
    <lineage>
        <taxon>Eukaryota</taxon>
        <taxon>Metazoa</taxon>
        <taxon>Chordata</taxon>
        <taxon>Craniata</taxon>
        <taxon>Vertebrata</taxon>
        <taxon>Euteleostomi</taxon>
        <taxon>Actinopterygii</taxon>
        <taxon>Neopterygii</taxon>
        <taxon>Teleostei</taxon>
        <taxon>Neoteleostei</taxon>
        <taxon>Acanthomorphata</taxon>
        <taxon>Eupercaria</taxon>
        <taxon>Perciformes</taxon>
        <taxon>Cottioidei</taxon>
        <taxon>Cottales</taxon>
        <taxon>Liparidae</taxon>
        <taxon>Liparis</taxon>
    </lineage>
</organism>
<evidence type="ECO:0000313" key="4">
    <source>
        <dbReference type="Proteomes" id="UP000314294"/>
    </source>
</evidence>
<dbReference type="EMBL" id="SRLO01000051">
    <property type="protein sequence ID" value="TNN80747.1"/>
    <property type="molecule type" value="Genomic_DNA"/>
</dbReference>
<dbReference type="Proteomes" id="UP000314294">
    <property type="component" value="Unassembled WGS sequence"/>
</dbReference>
<accession>A0A4Z2ISJ9</accession>
<feature type="region of interest" description="Disordered" evidence="1">
    <location>
        <begin position="19"/>
        <end position="54"/>
    </location>
</feature>
<proteinExistence type="predicted"/>
<sequence>MVEEPDIVNCSFPDITDEDRCDKVRGPPTPPHPYSITTTTTPKRGREREGREVLSGPCSEGLDLFLNTKCGRGPEKTTGMFPVQVYHRACTIETVSVVSAAALVRRAGRVRLGTISMLSMPMGVVSGVSMAGKVDAAGMGDTGFSVGGSVLMSTLGRLCMDTVEGTAGVVGTVGLADGEHSEYDTWQTLGTVFNVYFSVVNFWLSSHIWLFRLVSSQLMGSASRSDPARCSPQQHVILSLRVT</sequence>
<gene>
    <name evidence="3" type="ORF">EYF80_008981</name>
</gene>
<dbReference type="InterPro" id="IPR013154">
    <property type="entry name" value="ADH-like_N"/>
</dbReference>
<feature type="domain" description="Alcohol dehydrogenase-like N-terminal" evidence="2">
    <location>
        <begin position="99"/>
        <end position="183"/>
    </location>
</feature>
<comment type="caution">
    <text evidence="3">The sequence shown here is derived from an EMBL/GenBank/DDBJ whole genome shotgun (WGS) entry which is preliminary data.</text>
</comment>
<evidence type="ECO:0000256" key="1">
    <source>
        <dbReference type="SAM" id="MobiDB-lite"/>
    </source>
</evidence>
<name>A0A4Z2ISJ9_9TELE</name>
<evidence type="ECO:0000313" key="3">
    <source>
        <dbReference type="EMBL" id="TNN80747.1"/>
    </source>
</evidence>
<dbReference type="Pfam" id="PF08240">
    <property type="entry name" value="ADH_N"/>
    <property type="match status" value="1"/>
</dbReference>
<keyword evidence="4" id="KW-1185">Reference proteome</keyword>
<evidence type="ECO:0000259" key="2">
    <source>
        <dbReference type="Pfam" id="PF08240"/>
    </source>
</evidence>
<dbReference type="AlphaFoldDB" id="A0A4Z2ISJ9"/>
<reference evidence="3 4" key="1">
    <citation type="submission" date="2019-03" db="EMBL/GenBank/DDBJ databases">
        <title>First draft genome of Liparis tanakae, snailfish: a comprehensive survey of snailfish specific genes.</title>
        <authorList>
            <person name="Kim W."/>
            <person name="Song I."/>
            <person name="Jeong J.-H."/>
            <person name="Kim D."/>
            <person name="Kim S."/>
            <person name="Ryu S."/>
            <person name="Song J.Y."/>
            <person name="Lee S.K."/>
        </authorList>
    </citation>
    <scope>NUCLEOTIDE SEQUENCE [LARGE SCALE GENOMIC DNA]</scope>
    <source>
        <tissue evidence="3">Muscle</tissue>
    </source>
</reference>